<feature type="transmembrane region" description="Helical" evidence="1">
    <location>
        <begin position="46"/>
        <end position="63"/>
    </location>
</feature>
<keyword evidence="1" id="KW-0472">Membrane</keyword>
<keyword evidence="1" id="KW-0812">Transmembrane</keyword>
<gene>
    <name evidence="2" type="ORF">UFOVP71_333</name>
</gene>
<protein>
    <submittedName>
        <fullName evidence="2">Uncharacterized protein</fullName>
    </submittedName>
</protein>
<accession>A0A6J5TA36</accession>
<keyword evidence="1" id="KW-1133">Transmembrane helix</keyword>
<evidence type="ECO:0000256" key="1">
    <source>
        <dbReference type="SAM" id="Phobius"/>
    </source>
</evidence>
<proteinExistence type="predicted"/>
<evidence type="ECO:0000313" key="2">
    <source>
        <dbReference type="EMBL" id="CAB4241795.1"/>
    </source>
</evidence>
<organism evidence="2">
    <name type="scientific">uncultured Caudovirales phage</name>
    <dbReference type="NCBI Taxonomy" id="2100421"/>
    <lineage>
        <taxon>Viruses</taxon>
        <taxon>Duplodnaviria</taxon>
        <taxon>Heunggongvirae</taxon>
        <taxon>Uroviricota</taxon>
        <taxon>Caudoviricetes</taxon>
        <taxon>Peduoviridae</taxon>
        <taxon>Maltschvirus</taxon>
        <taxon>Maltschvirus maltsch</taxon>
    </lineage>
</organism>
<dbReference type="EMBL" id="LR797824">
    <property type="protein sequence ID" value="CAB4241795.1"/>
    <property type="molecule type" value="Genomic_DNA"/>
</dbReference>
<name>A0A6J5TA36_9CAUD</name>
<sequence length="66" mass="7386">MKILLALIGIVVLVIFLGLLFSLPVMWLWNGCLVDAVQGVKEVTWLQAWGLNVLFGILFKTTINKD</sequence>
<reference evidence="2" key="1">
    <citation type="submission" date="2020-05" db="EMBL/GenBank/DDBJ databases">
        <authorList>
            <person name="Chiriac C."/>
            <person name="Salcher M."/>
            <person name="Ghai R."/>
            <person name="Kavagutti S V."/>
        </authorList>
    </citation>
    <scope>NUCLEOTIDE SEQUENCE</scope>
</reference>